<comment type="caution">
    <text evidence="1">The sequence shown here is derived from an EMBL/GenBank/DDBJ whole genome shotgun (WGS) entry which is preliminary data.</text>
</comment>
<organism evidence="1 2">
    <name type="scientific">Roseateles saccharophilus</name>
    <name type="common">Pseudomonas saccharophila</name>
    <dbReference type="NCBI Taxonomy" id="304"/>
    <lineage>
        <taxon>Bacteria</taxon>
        <taxon>Pseudomonadati</taxon>
        <taxon>Pseudomonadota</taxon>
        <taxon>Betaproteobacteria</taxon>
        <taxon>Burkholderiales</taxon>
        <taxon>Sphaerotilaceae</taxon>
        <taxon>Roseateles</taxon>
    </lineage>
</organism>
<sequence length="249" mass="27239">MAIDFALQKPCAARRHTPEVKLRSMVRHWGIAEFAIAQFREKFPHADNETLATKCTVEIAVKGPDGLAIQTQVTIGQLLDMIEPLSELDGECKGCPANVSGRSFGCIGKVNYPISKEAEDWLLARLPDDAKDANLVLLLKYLADLDIDGAPVEAQRSRSRMFERKEAAVRKWGGWFGSKAQITSSQLLQMLAFSEAIGPEQAQLYTRLLGLAKVGAEPASPSNTVEQLKILLRAVNLAGRLDARLAVDA</sequence>
<gene>
    <name evidence="1" type="ORF">J2X20_001968</name>
</gene>
<protein>
    <submittedName>
        <fullName evidence="1">Uncharacterized protein</fullName>
    </submittedName>
</protein>
<reference evidence="1 2" key="1">
    <citation type="submission" date="2023-07" db="EMBL/GenBank/DDBJ databases">
        <title>Sorghum-associated microbial communities from plants grown in Nebraska, USA.</title>
        <authorList>
            <person name="Schachtman D."/>
        </authorList>
    </citation>
    <scope>NUCLEOTIDE SEQUENCE [LARGE SCALE GENOMIC DNA]</scope>
    <source>
        <strain evidence="1 2">BE314</strain>
    </source>
</reference>
<evidence type="ECO:0000313" key="2">
    <source>
        <dbReference type="Proteomes" id="UP001180453"/>
    </source>
</evidence>
<accession>A0ABU1YKF1</accession>
<dbReference type="RefSeq" id="WP_310263926.1">
    <property type="nucleotide sequence ID" value="NZ_JAVDXU010000001.1"/>
</dbReference>
<keyword evidence="2" id="KW-1185">Reference proteome</keyword>
<dbReference type="EMBL" id="JAVDXU010000001">
    <property type="protein sequence ID" value="MDR7269339.1"/>
    <property type="molecule type" value="Genomic_DNA"/>
</dbReference>
<dbReference type="Proteomes" id="UP001180453">
    <property type="component" value="Unassembled WGS sequence"/>
</dbReference>
<name>A0ABU1YKF1_ROSSA</name>
<evidence type="ECO:0000313" key="1">
    <source>
        <dbReference type="EMBL" id="MDR7269339.1"/>
    </source>
</evidence>
<proteinExistence type="predicted"/>